<sequence>LATELKPDVGTPELPEGKVRIRIEEENRVLEVDEENIHR</sequence>
<feature type="non-terminal residue" evidence="1">
    <location>
        <position position="1"/>
    </location>
</feature>
<organism evidence="1 2">
    <name type="scientific">Xenopus laevis</name>
    <name type="common">African clawed frog</name>
    <dbReference type="NCBI Taxonomy" id="8355"/>
    <lineage>
        <taxon>Eukaryota</taxon>
        <taxon>Metazoa</taxon>
        <taxon>Chordata</taxon>
        <taxon>Craniata</taxon>
        <taxon>Vertebrata</taxon>
        <taxon>Euteleostomi</taxon>
        <taxon>Amphibia</taxon>
        <taxon>Batrachia</taxon>
        <taxon>Anura</taxon>
        <taxon>Pipoidea</taxon>
        <taxon>Pipidae</taxon>
        <taxon>Xenopodinae</taxon>
        <taxon>Xenopus</taxon>
        <taxon>Xenopus</taxon>
    </lineage>
</organism>
<dbReference type="AlphaFoldDB" id="A0A974E1T5"/>
<proteinExistence type="predicted"/>
<reference evidence="2" key="1">
    <citation type="journal article" date="2016" name="Nature">
        <title>Genome evolution in the allotetraploid frog Xenopus laevis.</title>
        <authorList>
            <person name="Session A.M."/>
            <person name="Uno Y."/>
            <person name="Kwon T."/>
            <person name="Chapman J.A."/>
            <person name="Toyoda A."/>
            <person name="Takahashi S."/>
            <person name="Fukui A."/>
            <person name="Hikosaka A."/>
            <person name="Suzuki A."/>
            <person name="Kondo M."/>
            <person name="van Heeringen S.J."/>
            <person name="Quigley I."/>
            <person name="Heinz S."/>
            <person name="Ogino H."/>
            <person name="Ochi H."/>
            <person name="Hellsten U."/>
            <person name="Lyons J.B."/>
            <person name="Simakov O."/>
            <person name="Putnam N."/>
            <person name="Stites J."/>
            <person name="Kuroki Y."/>
            <person name="Tanaka T."/>
            <person name="Michiue T."/>
            <person name="Watanabe M."/>
            <person name="Bogdanovic O."/>
            <person name="Lister R."/>
            <person name="Georgiou G."/>
            <person name="Paranjpe S.S."/>
            <person name="van Kruijsbergen I."/>
            <person name="Shu S."/>
            <person name="Carlson J."/>
            <person name="Kinoshita T."/>
            <person name="Ohta Y."/>
            <person name="Mawaribuchi S."/>
            <person name="Jenkins J."/>
            <person name="Grimwood J."/>
            <person name="Schmutz J."/>
            <person name="Mitros T."/>
            <person name="Mozaffari S.V."/>
            <person name="Suzuki Y."/>
            <person name="Haramoto Y."/>
            <person name="Yamamoto T.S."/>
            <person name="Takagi C."/>
            <person name="Heald R."/>
            <person name="Miller K."/>
            <person name="Haudenschild C."/>
            <person name="Kitzman J."/>
            <person name="Nakayama T."/>
            <person name="Izutsu Y."/>
            <person name="Robert J."/>
            <person name="Fortriede J."/>
            <person name="Burns K."/>
            <person name="Lotay V."/>
            <person name="Karimi K."/>
            <person name="Yasuoka Y."/>
            <person name="Dichmann D.S."/>
            <person name="Flajnik M.F."/>
            <person name="Houston D.W."/>
            <person name="Shendure J."/>
            <person name="DuPasquier L."/>
            <person name="Vize P.D."/>
            <person name="Zorn A.M."/>
            <person name="Ito M."/>
            <person name="Marcotte E.M."/>
            <person name="Wallingford J.B."/>
            <person name="Ito Y."/>
            <person name="Asashima M."/>
            <person name="Ueno N."/>
            <person name="Matsuda Y."/>
            <person name="Veenstra G.J."/>
            <person name="Fujiyama A."/>
            <person name="Harland R.M."/>
            <person name="Taira M."/>
            <person name="Rokhsar D.S."/>
        </authorList>
    </citation>
    <scope>NUCLEOTIDE SEQUENCE [LARGE SCALE GENOMIC DNA]</scope>
    <source>
        <strain evidence="2">J</strain>
    </source>
</reference>
<gene>
    <name evidence="1" type="ORF">XELAEV_180074943mg</name>
</gene>
<dbReference type="Proteomes" id="UP000694892">
    <property type="component" value="Chromosome 1L"/>
</dbReference>
<evidence type="ECO:0000313" key="2">
    <source>
        <dbReference type="Proteomes" id="UP000694892"/>
    </source>
</evidence>
<evidence type="ECO:0000313" key="1">
    <source>
        <dbReference type="EMBL" id="OCU01701.1"/>
    </source>
</evidence>
<feature type="non-terminal residue" evidence="1">
    <location>
        <position position="39"/>
    </location>
</feature>
<name>A0A974E1T5_XENLA</name>
<accession>A0A974E1T5</accession>
<dbReference type="EMBL" id="CM004466">
    <property type="protein sequence ID" value="OCU01701.1"/>
    <property type="molecule type" value="Genomic_DNA"/>
</dbReference>
<protein>
    <submittedName>
        <fullName evidence="1">Uncharacterized protein</fullName>
    </submittedName>
</protein>